<dbReference type="InterPro" id="IPR003593">
    <property type="entry name" value="AAA+_ATPase"/>
</dbReference>
<feature type="domain" description="ABC transporter" evidence="6">
    <location>
        <begin position="43"/>
        <end position="282"/>
    </location>
</feature>
<name>A0ABX2XZW9_9CELL</name>
<evidence type="ECO:0000256" key="4">
    <source>
        <dbReference type="ARBA" id="ARBA00022840"/>
    </source>
</evidence>
<comment type="caution">
    <text evidence="7">The sequence shown here is derived from an EMBL/GenBank/DDBJ whole genome shotgun (WGS) entry which is preliminary data.</text>
</comment>
<dbReference type="Proteomes" id="UP000093412">
    <property type="component" value="Unassembled WGS sequence"/>
</dbReference>
<dbReference type="InterPro" id="IPR003439">
    <property type="entry name" value="ABC_transporter-like_ATP-bd"/>
</dbReference>
<feature type="compositionally biased region" description="Pro residues" evidence="5">
    <location>
        <begin position="25"/>
        <end position="35"/>
    </location>
</feature>
<evidence type="ECO:0000256" key="1">
    <source>
        <dbReference type="ARBA" id="ARBA00005417"/>
    </source>
</evidence>
<dbReference type="Gene3D" id="3.40.50.300">
    <property type="entry name" value="P-loop containing nucleotide triphosphate hydrolases"/>
    <property type="match status" value="1"/>
</dbReference>
<proteinExistence type="inferred from homology"/>
<keyword evidence="2" id="KW-0813">Transport</keyword>
<dbReference type="SMART" id="SM00382">
    <property type="entry name" value="AAA"/>
    <property type="match status" value="1"/>
</dbReference>
<keyword evidence="8" id="KW-1185">Reference proteome</keyword>
<evidence type="ECO:0000313" key="8">
    <source>
        <dbReference type="Proteomes" id="UP000093412"/>
    </source>
</evidence>
<dbReference type="InterPro" id="IPR027417">
    <property type="entry name" value="P-loop_NTPase"/>
</dbReference>
<sequence>MSTDTTSPSVPARSPSSVRAGTGDPVPPADAPPPPAAGAAVVLDLRDVAFVRNGRTILEHVDLTVRAGEHWALVGPNGAGKSTILSLCGARDHPTRGEVDVLGSTLGRVDVQALHSMIGHVNPRHPLRTPLTIQEVVLTGITGTTEWRQRWEPTRAEVDRARALVTDMGLGGKEHEPWTTLSQGERGRTIIARALVADPALLLLDEPSTGLDVAAREQLLATIDAVRVTHPEVASVLVTHHLEELPTSTSHALLLAPGRVSAAGRADEVLTTEAVSRCFAHPVHVERRHGRWRASAGPGTA</sequence>
<keyword evidence="4 7" id="KW-0067">ATP-binding</keyword>
<feature type="region of interest" description="Disordered" evidence="5">
    <location>
        <begin position="1"/>
        <end position="35"/>
    </location>
</feature>
<dbReference type="SUPFAM" id="SSF52540">
    <property type="entry name" value="P-loop containing nucleoside triphosphate hydrolases"/>
    <property type="match status" value="1"/>
</dbReference>
<dbReference type="EMBL" id="MAQA01000065">
    <property type="protein sequence ID" value="OCI29618.1"/>
    <property type="molecule type" value="Genomic_DNA"/>
</dbReference>
<comment type="similarity">
    <text evidence="1">Belongs to the ABC transporter superfamily.</text>
</comment>
<dbReference type="GO" id="GO:0005524">
    <property type="term" value="F:ATP binding"/>
    <property type="evidence" value="ECO:0007669"/>
    <property type="project" value="UniProtKB-KW"/>
</dbReference>
<dbReference type="PANTHER" id="PTHR42734:SF17">
    <property type="entry name" value="METAL TRANSPORT SYSTEM ATP-BINDING PROTEIN TM_0124-RELATED"/>
    <property type="match status" value="1"/>
</dbReference>
<dbReference type="Pfam" id="PF00005">
    <property type="entry name" value="ABC_tran"/>
    <property type="match status" value="1"/>
</dbReference>
<gene>
    <name evidence="7" type="primary">ylmA_2</name>
    <name evidence="7" type="ORF">OERS_36960</name>
</gene>
<dbReference type="EC" id="3.6.3.-" evidence="7"/>
<accession>A0ABX2XZW9</accession>
<keyword evidence="3" id="KW-0547">Nucleotide-binding</keyword>
<evidence type="ECO:0000256" key="5">
    <source>
        <dbReference type="SAM" id="MobiDB-lite"/>
    </source>
</evidence>
<dbReference type="PROSITE" id="PS50893">
    <property type="entry name" value="ABC_TRANSPORTER_2"/>
    <property type="match status" value="1"/>
</dbReference>
<reference evidence="7 8" key="1">
    <citation type="submission" date="2016-06" db="EMBL/GenBank/DDBJ databases">
        <title>Genome sequence of Oerskovia enterophila DSM 43852.</title>
        <authorList>
            <person name="Poehlein A."/>
            <person name="Jag V."/>
            <person name="Bengelsdorf F.R."/>
            <person name="Daniel R."/>
            <person name="Duerre P."/>
        </authorList>
    </citation>
    <scope>NUCLEOTIDE SEQUENCE [LARGE SCALE GENOMIC DNA]</scope>
    <source>
        <strain evidence="7 8">DSM 43852</strain>
    </source>
</reference>
<protein>
    <submittedName>
        <fullName evidence="7">ABC transporter ATP-binding protein YlmA</fullName>
        <ecNumber evidence="7">3.6.3.-</ecNumber>
    </submittedName>
</protein>
<evidence type="ECO:0000259" key="6">
    <source>
        <dbReference type="PROSITE" id="PS50893"/>
    </source>
</evidence>
<feature type="compositionally biased region" description="Low complexity" evidence="5">
    <location>
        <begin position="7"/>
        <end position="24"/>
    </location>
</feature>
<dbReference type="InterPro" id="IPR050153">
    <property type="entry name" value="Metal_Ion_Import_ABC"/>
</dbReference>
<dbReference type="PANTHER" id="PTHR42734">
    <property type="entry name" value="METAL TRANSPORT SYSTEM ATP-BINDING PROTEIN TM_0124-RELATED"/>
    <property type="match status" value="1"/>
</dbReference>
<keyword evidence="7" id="KW-0378">Hydrolase</keyword>
<evidence type="ECO:0000256" key="3">
    <source>
        <dbReference type="ARBA" id="ARBA00022741"/>
    </source>
</evidence>
<dbReference type="RefSeq" id="WP_248948745.1">
    <property type="nucleotide sequence ID" value="NZ_MAQA01000065.1"/>
</dbReference>
<evidence type="ECO:0000256" key="2">
    <source>
        <dbReference type="ARBA" id="ARBA00022448"/>
    </source>
</evidence>
<evidence type="ECO:0000313" key="7">
    <source>
        <dbReference type="EMBL" id="OCI29618.1"/>
    </source>
</evidence>
<dbReference type="GO" id="GO:0016787">
    <property type="term" value="F:hydrolase activity"/>
    <property type="evidence" value="ECO:0007669"/>
    <property type="project" value="UniProtKB-KW"/>
</dbReference>
<organism evidence="7 8">
    <name type="scientific">Oerskovia enterophila</name>
    <dbReference type="NCBI Taxonomy" id="43678"/>
    <lineage>
        <taxon>Bacteria</taxon>
        <taxon>Bacillati</taxon>
        <taxon>Actinomycetota</taxon>
        <taxon>Actinomycetes</taxon>
        <taxon>Micrococcales</taxon>
        <taxon>Cellulomonadaceae</taxon>
        <taxon>Oerskovia</taxon>
    </lineage>
</organism>